<gene>
    <name evidence="1" type="ORF">DFH45_002694</name>
</gene>
<organism evidence="1 2">
    <name type="scientific">Clostridium beijerinckii</name>
    <name type="common">Clostridium MP</name>
    <dbReference type="NCBI Taxonomy" id="1520"/>
    <lineage>
        <taxon>Bacteria</taxon>
        <taxon>Bacillati</taxon>
        <taxon>Bacillota</taxon>
        <taxon>Clostridia</taxon>
        <taxon>Eubacteriales</taxon>
        <taxon>Clostridiaceae</taxon>
        <taxon>Clostridium</taxon>
    </lineage>
</organism>
<evidence type="ECO:0000313" key="1">
    <source>
        <dbReference type="EMBL" id="NRV09731.1"/>
    </source>
</evidence>
<dbReference type="AlphaFoldDB" id="A0A9Q5GIJ8"/>
<name>A0A9Q5GIJ8_CLOBE</name>
<accession>A0A9Q5GIJ8</accession>
<comment type="caution">
    <text evidence="1">The sequence shown here is derived from an EMBL/GenBank/DDBJ whole genome shotgun (WGS) entry which is preliminary data.</text>
</comment>
<dbReference type="EMBL" id="JABSXK010000001">
    <property type="protein sequence ID" value="NRV09731.1"/>
    <property type="molecule type" value="Genomic_DNA"/>
</dbReference>
<sequence length="202" mass="24102">MSERVDEKILDFLNQMERREEIRNICNGNPIKIGNRYYEFEEKCFFDNKLKIYIPKDFEEMPLETRKSKYPSENESDIIKCDEKGNICITLKIIDRILDENKVEELKDGMKESMKNTNPIDVFYEDGVLKVDSKNIGFIEFKSYTMDGPIFNLMFFLELNEKTLMGNFRCLYAEYGEWRQAVFQVIRNIRVMKENEEAKANE</sequence>
<protein>
    <submittedName>
        <fullName evidence="1">Uncharacterized protein</fullName>
    </submittedName>
</protein>
<dbReference type="Proteomes" id="UP000821656">
    <property type="component" value="Unassembled WGS sequence"/>
</dbReference>
<proteinExistence type="predicted"/>
<dbReference type="RefSeq" id="WP_077309304.1">
    <property type="nucleotide sequence ID" value="NZ_CP016090.1"/>
</dbReference>
<reference evidence="1" key="1">
    <citation type="submission" date="2020-05" db="EMBL/GenBank/DDBJ databases">
        <title>Genomic insights into acetone-butanol-ethanol (ABE) fermentation by sequencing solventogenic clostridia strains.</title>
        <authorList>
            <person name="Brown S."/>
        </authorList>
    </citation>
    <scope>NUCLEOTIDE SEQUENCE</scope>
    <source>
        <strain evidence="1">DJ126</strain>
    </source>
</reference>
<evidence type="ECO:0000313" key="2">
    <source>
        <dbReference type="Proteomes" id="UP000821656"/>
    </source>
</evidence>